<accession>A0A183T3T9</accession>
<dbReference type="PANTHER" id="PTHR45913">
    <property type="entry name" value="EPM2A-INTERACTING PROTEIN 1"/>
    <property type="match status" value="1"/>
</dbReference>
<dbReference type="WBParaSite" id="SSLN_0001156401-mRNA-1">
    <property type="protein sequence ID" value="SSLN_0001156401-mRNA-1"/>
    <property type="gene ID" value="SSLN_0001156401"/>
</dbReference>
<dbReference type="EMBL" id="UYSU01036320">
    <property type="protein sequence ID" value="VDL97522.1"/>
    <property type="molecule type" value="Genomic_DNA"/>
</dbReference>
<protein>
    <submittedName>
        <fullName evidence="3">Dimer_Tnp_hAT domain-containing protein</fullName>
    </submittedName>
</protein>
<dbReference type="PANTHER" id="PTHR45913:SF5">
    <property type="entry name" value="GENERAL TRANSCRIPTION FACTOR II-I REPEAT DOMAIN-CONTAINING PROTEIN 2A-LIKE PROTEIN"/>
    <property type="match status" value="1"/>
</dbReference>
<reference evidence="1 2" key="2">
    <citation type="submission" date="2018-11" db="EMBL/GenBank/DDBJ databases">
        <authorList>
            <consortium name="Pathogen Informatics"/>
        </authorList>
    </citation>
    <scope>NUCLEOTIDE SEQUENCE [LARGE SCALE GENOMIC DNA]</scope>
    <source>
        <strain evidence="1 2">NST_G2</strain>
    </source>
</reference>
<keyword evidence="2" id="KW-1185">Reference proteome</keyword>
<evidence type="ECO:0000313" key="3">
    <source>
        <dbReference type="WBParaSite" id="SSLN_0001156401-mRNA-1"/>
    </source>
</evidence>
<proteinExistence type="predicted"/>
<dbReference type="Proteomes" id="UP000275846">
    <property type="component" value="Unassembled WGS sequence"/>
</dbReference>
<dbReference type="AlphaFoldDB" id="A0A183T3T9"/>
<evidence type="ECO:0000313" key="1">
    <source>
        <dbReference type="EMBL" id="VDL97522.1"/>
    </source>
</evidence>
<sequence length="320" mass="36184">KSYILPFGDIIKQKEQSSLTNEDAQAEETSAVSEVLETSNSQEDFFKVTPSDHALKLQPVLQNEKTACGFAKWEALKVCPKTLLQHAQVFNGSSVSDRPQGSRMVTRGLTASDTQRMSLEEGKDEETADIHKAEAILKAYKDRLVLVVEEEAVLIKNEELDRDAALVDTKECISVRSTLRNEFSSRFTDVLHSQEFKLFSTPFDFPFDDTPSDVQMELIELQASEVLLSKFTSCTTLIDFYRQLPQAQFPMLLARAKRVIAMFGSTYSCEQLFSKMKFCKNKLRSQLTDNRHNDILLLNSSSLEPDIVSVSKSMQHHVSH</sequence>
<dbReference type="InterPro" id="IPR012337">
    <property type="entry name" value="RNaseH-like_sf"/>
</dbReference>
<dbReference type="OrthoDB" id="6283535at2759"/>
<name>A0A183T3T9_SCHSO</name>
<dbReference type="STRING" id="70667.A0A183T3T9"/>
<reference evidence="3" key="1">
    <citation type="submission" date="2016-06" db="UniProtKB">
        <authorList>
            <consortium name="WormBaseParasite"/>
        </authorList>
    </citation>
    <scope>IDENTIFICATION</scope>
</reference>
<organism evidence="3">
    <name type="scientific">Schistocephalus solidus</name>
    <name type="common">Tapeworm</name>
    <dbReference type="NCBI Taxonomy" id="70667"/>
    <lineage>
        <taxon>Eukaryota</taxon>
        <taxon>Metazoa</taxon>
        <taxon>Spiralia</taxon>
        <taxon>Lophotrochozoa</taxon>
        <taxon>Platyhelminthes</taxon>
        <taxon>Cestoda</taxon>
        <taxon>Eucestoda</taxon>
        <taxon>Diphyllobothriidea</taxon>
        <taxon>Diphyllobothriidae</taxon>
        <taxon>Schistocephalus</taxon>
    </lineage>
</organism>
<evidence type="ECO:0000313" key="2">
    <source>
        <dbReference type="Proteomes" id="UP000275846"/>
    </source>
</evidence>
<dbReference type="SUPFAM" id="SSF53098">
    <property type="entry name" value="Ribonuclease H-like"/>
    <property type="match status" value="1"/>
</dbReference>
<gene>
    <name evidence="1" type="ORF">SSLN_LOCUS11137</name>
</gene>